<evidence type="ECO:0000256" key="4">
    <source>
        <dbReference type="ARBA" id="ARBA00023163"/>
    </source>
</evidence>
<protein>
    <submittedName>
        <fullName evidence="8">Predicted protein</fullName>
    </submittedName>
</protein>
<organism evidence="9">
    <name type="scientific">Naegleria gruberi</name>
    <name type="common">Amoeba</name>
    <dbReference type="NCBI Taxonomy" id="5762"/>
    <lineage>
        <taxon>Eukaryota</taxon>
        <taxon>Discoba</taxon>
        <taxon>Heterolobosea</taxon>
        <taxon>Tetramitia</taxon>
        <taxon>Eutetramitia</taxon>
        <taxon>Vahlkampfiidae</taxon>
        <taxon>Naegleria</taxon>
    </lineage>
</organism>
<keyword evidence="2" id="KW-0479">Metal-binding</keyword>
<dbReference type="InParanoid" id="D2VCH9"/>
<dbReference type="VEuPathDB" id="AmoebaDB:NAEGRDRAFT_48429"/>
<reference evidence="8 9" key="1">
    <citation type="journal article" date="2010" name="Cell">
        <title>The genome of Naegleria gruberi illuminates early eukaryotic versatility.</title>
        <authorList>
            <person name="Fritz-Laylin L.K."/>
            <person name="Prochnik S.E."/>
            <person name="Ginger M.L."/>
            <person name="Dacks J.B."/>
            <person name="Carpenter M.L."/>
            <person name="Field M.C."/>
            <person name="Kuo A."/>
            <person name="Paredez A."/>
            <person name="Chapman J."/>
            <person name="Pham J."/>
            <person name="Shu S."/>
            <person name="Neupane R."/>
            <person name="Cipriano M."/>
            <person name="Mancuso J."/>
            <person name="Tu H."/>
            <person name="Salamov A."/>
            <person name="Lindquist E."/>
            <person name="Shapiro H."/>
            <person name="Lucas S."/>
            <person name="Grigoriev I.V."/>
            <person name="Cande W.Z."/>
            <person name="Fulton C."/>
            <person name="Rokhsar D.S."/>
            <person name="Dawson S.C."/>
        </authorList>
    </citation>
    <scope>NUCLEOTIDE SEQUENCE [LARGE SCALE GENOMIC DNA]</scope>
    <source>
        <strain evidence="8 9">NEG-M</strain>
    </source>
</reference>
<evidence type="ECO:0000256" key="6">
    <source>
        <dbReference type="SAM" id="MobiDB-lite"/>
    </source>
</evidence>
<dbReference type="PROSITE" id="PS00463">
    <property type="entry name" value="ZN2_CY6_FUNGAL_1"/>
    <property type="match status" value="1"/>
</dbReference>
<feature type="domain" description="Zn(2)-C6 fungal-type" evidence="7">
    <location>
        <begin position="59"/>
        <end position="89"/>
    </location>
</feature>
<dbReference type="EMBL" id="GG738863">
    <property type="protein sequence ID" value="EFC45419.1"/>
    <property type="molecule type" value="Genomic_DNA"/>
</dbReference>
<dbReference type="PANTHER" id="PTHR47338:SF5">
    <property type="entry name" value="ZN(II)2CYS6 TRANSCRIPTION FACTOR (EUROFUNG)"/>
    <property type="match status" value="1"/>
</dbReference>
<evidence type="ECO:0000256" key="5">
    <source>
        <dbReference type="ARBA" id="ARBA00023242"/>
    </source>
</evidence>
<dbReference type="SUPFAM" id="SSF57701">
    <property type="entry name" value="Zn2/Cys6 DNA-binding domain"/>
    <property type="match status" value="1"/>
</dbReference>
<feature type="compositionally biased region" description="Basic residues" evidence="6">
    <location>
        <begin position="92"/>
        <end position="101"/>
    </location>
</feature>
<evidence type="ECO:0000256" key="3">
    <source>
        <dbReference type="ARBA" id="ARBA00023015"/>
    </source>
</evidence>
<evidence type="ECO:0000313" key="9">
    <source>
        <dbReference type="Proteomes" id="UP000006671"/>
    </source>
</evidence>
<dbReference type="InterPro" id="IPR050815">
    <property type="entry name" value="TF_fung"/>
</dbReference>
<feature type="region of interest" description="Disordered" evidence="6">
    <location>
        <begin position="91"/>
        <end position="127"/>
    </location>
</feature>
<dbReference type="Proteomes" id="UP000006671">
    <property type="component" value="Unassembled WGS sequence"/>
</dbReference>
<dbReference type="InterPro" id="IPR001138">
    <property type="entry name" value="Zn2Cys6_DnaBD"/>
</dbReference>
<keyword evidence="3" id="KW-0805">Transcription regulation</keyword>
<evidence type="ECO:0000259" key="7">
    <source>
        <dbReference type="PROSITE" id="PS50048"/>
    </source>
</evidence>
<proteinExistence type="predicted"/>
<keyword evidence="4" id="KW-0804">Transcription</keyword>
<dbReference type="KEGG" id="ngr:NAEGRDRAFT_48429"/>
<accession>D2VCH9</accession>
<feature type="compositionally biased region" description="Low complexity" evidence="6">
    <location>
        <begin position="106"/>
        <end position="127"/>
    </location>
</feature>
<dbReference type="PROSITE" id="PS50048">
    <property type="entry name" value="ZN2_CY6_FUNGAL_2"/>
    <property type="match status" value="1"/>
</dbReference>
<gene>
    <name evidence="8" type="ORF">NAEGRDRAFT_48429</name>
</gene>
<dbReference type="GeneID" id="8850620"/>
<dbReference type="GO" id="GO:0005634">
    <property type="term" value="C:nucleus"/>
    <property type="evidence" value="ECO:0007669"/>
    <property type="project" value="UniProtKB-SubCell"/>
</dbReference>
<dbReference type="RefSeq" id="XP_002678163.1">
    <property type="nucleotide sequence ID" value="XM_002678117.1"/>
</dbReference>
<evidence type="ECO:0000256" key="2">
    <source>
        <dbReference type="ARBA" id="ARBA00022723"/>
    </source>
</evidence>
<name>D2VCH9_NAEGR</name>
<sequence length="586" mass="67134">MDQIFDEFIAELENIGEDNGNQPIEEEQGVVVEVINSSSNSDNSSSGKDELESQFAKIACSGCRKSHLACDRIKPSCSECIMRKRPCQYIPPKKRGRVKGNKKNDCNNSSSSSSSPSSSTSPTNTSTIITTVNMSNNNNSKKKKLAIIAPSATTNKEAKRATTNGFHPYLSKQQQTYLTRERNLVKGNIHHAIVNYFFDFVDVNFDFLSREQMEEIVANVDLYEKEYSVRTLLSAVQSLCEQSMSQTERSLNSFRESVHYSSLAHPVDFCTKVSKVLLTMFTIGDGQTEMAWNYLNYIKDLENDPYLDDVNKLKFKMIASKGEAHISIGDDDLENSKFVGKSFTKFYDHYVNDNKYDSESINNGITLENAASTLSLIYSVRDFLYNKIANKKLSDPQKQIKHATIELMHNYGLYSTLKLLNFNADGLNELVEKVELLLFNFSLILPLYSFHNLAVFVRHRINQFNSIRIRIIEKIGQGRNIRSIFEDEEEKKYFEKVLQHIKLVNSFAARYRMIHRLFPRLVRELNSIVKWKFDLQMTCLSACITDEMSNELNNVDITNKKESNKDESRYQSCIEKCRASNHIFSI</sequence>
<dbReference type="Gene3D" id="4.10.240.10">
    <property type="entry name" value="Zn(2)-C6 fungal-type DNA-binding domain"/>
    <property type="match status" value="1"/>
</dbReference>
<comment type="subcellular location">
    <subcellularLocation>
        <location evidence="1">Nucleus</location>
    </subcellularLocation>
</comment>
<dbReference type="Pfam" id="PF00172">
    <property type="entry name" value="Zn_clus"/>
    <property type="match status" value="1"/>
</dbReference>
<dbReference type="GO" id="GO:0008270">
    <property type="term" value="F:zinc ion binding"/>
    <property type="evidence" value="ECO:0007669"/>
    <property type="project" value="InterPro"/>
</dbReference>
<evidence type="ECO:0000256" key="1">
    <source>
        <dbReference type="ARBA" id="ARBA00004123"/>
    </source>
</evidence>
<evidence type="ECO:0000313" key="8">
    <source>
        <dbReference type="EMBL" id="EFC45419.1"/>
    </source>
</evidence>
<dbReference type="CDD" id="cd00067">
    <property type="entry name" value="GAL4"/>
    <property type="match status" value="1"/>
</dbReference>
<keyword evidence="9" id="KW-1185">Reference proteome</keyword>
<dbReference type="AlphaFoldDB" id="D2VCH9"/>
<keyword evidence="5" id="KW-0539">Nucleus</keyword>
<dbReference type="InterPro" id="IPR036864">
    <property type="entry name" value="Zn2-C6_fun-type_DNA-bd_sf"/>
</dbReference>
<dbReference type="PANTHER" id="PTHR47338">
    <property type="entry name" value="ZN(II)2CYS6 TRANSCRIPTION FACTOR (EUROFUNG)-RELATED"/>
    <property type="match status" value="1"/>
</dbReference>
<dbReference type="GO" id="GO:0000981">
    <property type="term" value="F:DNA-binding transcription factor activity, RNA polymerase II-specific"/>
    <property type="evidence" value="ECO:0007669"/>
    <property type="project" value="InterPro"/>
</dbReference>
<dbReference type="OrthoDB" id="3862662at2759"/>